<name>A0A2P8CWK8_9BACT</name>
<dbReference type="AlphaFoldDB" id="A0A2P8CWK8"/>
<evidence type="ECO:0000313" key="3">
    <source>
        <dbReference type="Proteomes" id="UP000240572"/>
    </source>
</evidence>
<protein>
    <submittedName>
        <fullName evidence="2">Uncharacterized protein</fullName>
    </submittedName>
</protein>
<feature type="signal peptide" evidence="1">
    <location>
        <begin position="1"/>
        <end position="20"/>
    </location>
</feature>
<reference evidence="2 3" key="1">
    <citation type="submission" date="2018-03" db="EMBL/GenBank/DDBJ databases">
        <title>Genomic Encyclopedia of Type Strains, Phase III (KMG-III): the genomes of soil and plant-associated and newly described type strains.</title>
        <authorList>
            <person name="Whitman W."/>
        </authorList>
    </citation>
    <scope>NUCLEOTIDE SEQUENCE [LARGE SCALE GENOMIC DNA]</scope>
    <source>
        <strain evidence="2 3">CGMCC 1.12700</strain>
    </source>
</reference>
<dbReference type="Proteomes" id="UP000240572">
    <property type="component" value="Unassembled WGS sequence"/>
</dbReference>
<keyword evidence="1" id="KW-0732">Signal</keyword>
<evidence type="ECO:0000313" key="2">
    <source>
        <dbReference type="EMBL" id="PSK89316.1"/>
    </source>
</evidence>
<organism evidence="2 3">
    <name type="scientific">Taibaiella chishuiensis</name>
    <dbReference type="NCBI Taxonomy" id="1434707"/>
    <lineage>
        <taxon>Bacteria</taxon>
        <taxon>Pseudomonadati</taxon>
        <taxon>Bacteroidota</taxon>
        <taxon>Chitinophagia</taxon>
        <taxon>Chitinophagales</taxon>
        <taxon>Chitinophagaceae</taxon>
        <taxon>Taibaiella</taxon>
    </lineage>
</organism>
<accession>A0A2P8CWK8</accession>
<evidence type="ECO:0000256" key="1">
    <source>
        <dbReference type="SAM" id="SignalP"/>
    </source>
</evidence>
<proteinExistence type="predicted"/>
<keyword evidence="3" id="KW-1185">Reference proteome</keyword>
<feature type="chain" id="PRO_5015129629" evidence="1">
    <location>
        <begin position="21"/>
        <end position="140"/>
    </location>
</feature>
<gene>
    <name evidence="2" type="ORF">B0I18_112117</name>
</gene>
<dbReference type="EMBL" id="PYGD01000012">
    <property type="protein sequence ID" value="PSK89316.1"/>
    <property type="molecule type" value="Genomic_DNA"/>
</dbReference>
<comment type="caution">
    <text evidence="2">The sequence shown here is derived from an EMBL/GenBank/DDBJ whole genome shotgun (WGS) entry which is preliminary data.</text>
</comment>
<dbReference type="RefSeq" id="WP_146146846.1">
    <property type="nucleotide sequence ID" value="NZ_PYGD01000012.1"/>
</dbReference>
<sequence>MKKFFLSALFAMACAFGSQANTFTFINLSGCVYTYHVAGADPATPNTVFASQPVTVPPGTTAFNQPSDLPGMASLPATVYYYFVRGWVNATPTSYSANVGSYPGFTSPVTVPALPCNSNAGSTVNWNGNTTGGNVVVLIF</sequence>